<sequence length="132" mass="15232">MSQTHTAASVTLEEKEKGKEWKVIQSEDQEVNIDERPGRWDKIGWTIGPVDVRGSVEPDIRIFRITRFLIGGVNIGSFEGNVRAGMKFNVDLAYLKGTIHIHDKEYKDLWCNIDLHFRSGEPYKNDFYIGYV</sequence>
<reference evidence="2" key="1">
    <citation type="journal article" date="2017" name="Genome Biol.">
        <title>Comparative genomics reveals high biological diversity and specific adaptations in the industrially and medically important fungal genus Aspergillus.</title>
        <authorList>
            <person name="de Vries R.P."/>
            <person name="Riley R."/>
            <person name="Wiebenga A."/>
            <person name="Aguilar-Osorio G."/>
            <person name="Amillis S."/>
            <person name="Uchima C.A."/>
            <person name="Anderluh G."/>
            <person name="Asadollahi M."/>
            <person name="Askin M."/>
            <person name="Barry K."/>
            <person name="Battaglia E."/>
            <person name="Bayram O."/>
            <person name="Benocci T."/>
            <person name="Braus-Stromeyer S.A."/>
            <person name="Caldana C."/>
            <person name="Canovas D."/>
            <person name="Cerqueira G.C."/>
            <person name="Chen F."/>
            <person name="Chen W."/>
            <person name="Choi C."/>
            <person name="Clum A."/>
            <person name="Dos Santos R.A."/>
            <person name="Damasio A.R."/>
            <person name="Diallinas G."/>
            <person name="Emri T."/>
            <person name="Fekete E."/>
            <person name="Flipphi M."/>
            <person name="Freyberg S."/>
            <person name="Gallo A."/>
            <person name="Gournas C."/>
            <person name="Habgood R."/>
            <person name="Hainaut M."/>
            <person name="Harispe M.L."/>
            <person name="Henrissat B."/>
            <person name="Hilden K.S."/>
            <person name="Hope R."/>
            <person name="Hossain A."/>
            <person name="Karabika E."/>
            <person name="Karaffa L."/>
            <person name="Karanyi Z."/>
            <person name="Krasevec N."/>
            <person name="Kuo A."/>
            <person name="Kusch H."/>
            <person name="LaButti K."/>
            <person name="Lagendijk E.L."/>
            <person name="Lapidus A."/>
            <person name="Levasseur A."/>
            <person name="Lindquist E."/>
            <person name="Lipzen A."/>
            <person name="Logrieco A.F."/>
            <person name="MacCabe A."/>
            <person name="Maekelae M.R."/>
            <person name="Malavazi I."/>
            <person name="Melin P."/>
            <person name="Meyer V."/>
            <person name="Mielnichuk N."/>
            <person name="Miskei M."/>
            <person name="Molnar A.P."/>
            <person name="Mule G."/>
            <person name="Ngan C.Y."/>
            <person name="Orejas M."/>
            <person name="Orosz E."/>
            <person name="Ouedraogo J.P."/>
            <person name="Overkamp K.M."/>
            <person name="Park H.-S."/>
            <person name="Perrone G."/>
            <person name="Piumi F."/>
            <person name="Punt P.J."/>
            <person name="Ram A.F."/>
            <person name="Ramon A."/>
            <person name="Rauscher S."/>
            <person name="Record E."/>
            <person name="Riano-Pachon D.M."/>
            <person name="Robert V."/>
            <person name="Roehrig J."/>
            <person name="Ruller R."/>
            <person name="Salamov A."/>
            <person name="Salih N.S."/>
            <person name="Samson R.A."/>
            <person name="Sandor E."/>
            <person name="Sanguinetti M."/>
            <person name="Schuetze T."/>
            <person name="Sepcic K."/>
            <person name="Shelest E."/>
            <person name="Sherlock G."/>
            <person name="Sophianopoulou V."/>
            <person name="Squina F.M."/>
            <person name="Sun H."/>
            <person name="Susca A."/>
            <person name="Todd R.B."/>
            <person name="Tsang A."/>
            <person name="Unkles S.E."/>
            <person name="van de Wiele N."/>
            <person name="van Rossen-Uffink D."/>
            <person name="Oliveira J.V."/>
            <person name="Vesth T.C."/>
            <person name="Visser J."/>
            <person name="Yu J.-H."/>
            <person name="Zhou M."/>
            <person name="Andersen M.R."/>
            <person name="Archer D.B."/>
            <person name="Baker S.E."/>
            <person name="Benoit I."/>
            <person name="Brakhage A.A."/>
            <person name="Braus G.H."/>
            <person name="Fischer R."/>
            <person name="Frisvad J.C."/>
            <person name="Goldman G.H."/>
            <person name="Houbraken J."/>
            <person name="Oakley B."/>
            <person name="Pocsi I."/>
            <person name="Scazzocchio C."/>
            <person name="Seiboth B."/>
            <person name="vanKuyk P.A."/>
            <person name="Wortman J."/>
            <person name="Dyer P.S."/>
            <person name="Grigoriev I.V."/>
        </authorList>
    </citation>
    <scope>NUCLEOTIDE SEQUENCE [LARGE SCALE GENOMIC DNA]</scope>
    <source>
        <strain evidence="2">DTO 134E9</strain>
    </source>
</reference>
<keyword evidence="2" id="KW-1185">Reference proteome</keyword>
<proteinExistence type="predicted"/>
<dbReference type="GeneID" id="63748009"/>
<dbReference type="Proteomes" id="UP000184383">
    <property type="component" value="Unassembled WGS sequence"/>
</dbReference>
<name>A0A1L9R7T1_ASPWE</name>
<dbReference type="AlphaFoldDB" id="A0A1L9R7T1"/>
<organism evidence="1 2">
    <name type="scientific">Aspergillus wentii DTO 134E9</name>
    <dbReference type="NCBI Taxonomy" id="1073089"/>
    <lineage>
        <taxon>Eukaryota</taxon>
        <taxon>Fungi</taxon>
        <taxon>Dikarya</taxon>
        <taxon>Ascomycota</taxon>
        <taxon>Pezizomycotina</taxon>
        <taxon>Eurotiomycetes</taxon>
        <taxon>Eurotiomycetidae</taxon>
        <taxon>Eurotiales</taxon>
        <taxon>Aspergillaceae</taxon>
        <taxon>Aspergillus</taxon>
        <taxon>Aspergillus subgen. Cremei</taxon>
    </lineage>
</organism>
<protein>
    <submittedName>
        <fullName evidence="1">Uncharacterized protein</fullName>
    </submittedName>
</protein>
<dbReference type="VEuPathDB" id="FungiDB:ASPWEDRAFT_186918"/>
<evidence type="ECO:0000313" key="2">
    <source>
        <dbReference type="Proteomes" id="UP000184383"/>
    </source>
</evidence>
<dbReference type="RefSeq" id="XP_040684648.1">
    <property type="nucleotide sequence ID" value="XM_040832161.1"/>
</dbReference>
<accession>A0A1L9R7T1</accession>
<dbReference type="EMBL" id="KV878216">
    <property type="protein sequence ID" value="OJJ30971.1"/>
    <property type="molecule type" value="Genomic_DNA"/>
</dbReference>
<evidence type="ECO:0000313" key="1">
    <source>
        <dbReference type="EMBL" id="OJJ30971.1"/>
    </source>
</evidence>
<gene>
    <name evidence="1" type="ORF">ASPWEDRAFT_186918</name>
</gene>